<dbReference type="PANTHER" id="PTHR33702">
    <property type="entry name" value="BNAA09G40010D PROTEIN"/>
    <property type="match status" value="1"/>
</dbReference>
<dbReference type="InParanoid" id="B9SFW0"/>
<sequence length="114" mass="13394">MEIFSNAFSAGSIKRYRKRRRYQRLIKQKNTSVPAAAAWGWNMRAVKLKLRTKNIRVPPVKIMMTRLRNAYVRMMACFAGHLAQLNTERDHTSQQVCQYLYSNTILTLEEKDGR</sequence>
<dbReference type="EMBL" id="EQ973947">
    <property type="protein sequence ID" value="EEF37503.1"/>
    <property type="molecule type" value="Genomic_DNA"/>
</dbReference>
<dbReference type="Proteomes" id="UP000008311">
    <property type="component" value="Unassembled WGS sequence"/>
</dbReference>
<dbReference type="PANTHER" id="PTHR33702:SF16">
    <property type="match status" value="1"/>
</dbReference>
<accession>B9SFW0</accession>
<reference evidence="2" key="1">
    <citation type="journal article" date="2010" name="Nat. Biotechnol.">
        <title>Draft genome sequence of the oilseed species Ricinus communis.</title>
        <authorList>
            <person name="Chan A.P."/>
            <person name="Crabtree J."/>
            <person name="Zhao Q."/>
            <person name="Lorenzi H."/>
            <person name="Orvis J."/>
            <person name="Puiu D."/>
            <person name="Melake-Berhan A."/>
            <person name="Jones K.M."/>
            <person name="Redman J."/>
            <person name="Chen G."/>
            <person name="Cahoon E.B."/>
            <person name="Gedil M."/>
            <person name="Stanke M."/>
            <person name="Haas B.J."/>
            <person name="Wortman J.R."/>
            <person name="Fraser-Liggett C.M."/>
            <person name="Ravel J."/>
            <person name="Rabinowicz P.D."/>
        </authorList>
    </citation>
    <scope>NUCLEOTIDE SEQUENCE [LARGE SCALE GENOMIC DNA]</scope>
    <source>
        <strain evidence="2">cv. Hale</strain>
    </source>
</reference>
<evidence type="ECO:0000313" key="1">
    <source>
        <dbReference type="EMBL" id="EEF37503.1"/>
    </source>
</evidence>
<dbReference type="AlphaFoldDB" id="B9SFW0"/>
<keyword evidence="2" id="KW-1185">Reference proteome</keyword>
<evidence type="ECO:0000313" key="2">
    <source>
        <dbReference type="Proteomes" id="UP000008311"/>
    </source>
</evidence>
<protein>
    <submittedName>
        <fullName evidence="1">Uncharacterized protein</fullName>
    </submittedName>
</protein>
<name>B9SFW0_RICCO</name>
<organism evidence="1 2">
    <name type="scientific">Ricinus communis</name>
    <name type="common">Castor bean</name>
    <dbReference type="NCBI Taxonomy" id="3988"/>
    <lineage>
        <taxon>Eukaryota</taxon>
        <taxon>Viridiplantae</taxon>
        <taxon>Streptophyta</taxon>
        <taxon>Embryophyta</taxon>
        <taxon>Tracheophyta</taxon>
        <taxon>Spermatophyta</taxon>
        <taxon>Magnoliopsida</taxon>
        <taxon>eudicotyledons</taxon>
        <taxon>Gunneridae</taxon>
        <taxon>Pentapetalae</taxon>
        <taxon>rosids</taxon>
        <taxon>fabids</taxon>
        <taxon>Malpighiales</taxon>
        <taxon>Euphorbiaceae</taxon>
        <taxon>Acalyphoideae</taxon>
        <taxon>Acalypheae</taxon>
        <taxon>Ricinus</taxon>
    </lineage>
</organism>
<proteinExistence type="predicted"/>
<gene>
    <name evidence="1" type="ORF">RCOM_0723970</name>
</gene>